<name>I7LWR0_TETTS</name>
<dbReference type="InterPro" id="IPR045113">
    <property type="entry name" value="Rpb7-like"/>
</dbReference>
<accession>I7LWR0</accession>
<dbReference type="KEGG" id="tet:TTHERM_00579280"/>
<feature type="domain" description="RNA polymerase III subunit Rpc25" evidence="5">
    <location>
        <begin position="82"/>
        <end position="164"/>
    </location>
</feature>
<evidence type="ECO:0000313" key="7">
    <source>
        <dbReference type="Proteomes" id="UP000009168"/>
    </source>
</evidence>
<dbReference type="SUPFAM" id="SSF50249">
    <property type="entry name" value="Nucleic acid-binding proteins"/>
    <property type="match status" value="1"/>
</dbReference>
<dbReference type="Pfam" id="PF08292">
    <property type="entry name" value="RNA_pol_Rbc25"/>
    <property type="match status" value="1"/>
</dbReference>
<dbReference type="AlphaFoldDB" id="I7LWR0"/>
<evidence type="ECO:0000256" key="2">
    <source>
        <dbReference type="ARBA" id="ARBA00009307"/>
    </source>
</evidence>
<evidence type="ECO:0000256" key="4">
    <source>
        <dbReference type="ARBA" id="ARBA00023163"/>
    </source>
</evidence>
<dbReference type="Proteomes" id="UP000009168">
    <property type="component" value="Unassembled WGS sequence"/>
</dbReference>
<keyword evidence="7" id="KW-1185">Reference proteome</keyword>
<dbReference type="PANTHER" id="PTHR12709">
    <property type="entry name" value="DNA-DIRECTED RNA POLYMERASE II, III"/>
    <property type="match status" value="1"/>
</dbReference>
<dbReference type="Gene3D" id="3.30.1490.120">
    <property type="entry name" value="RNA polymerase Rpb7-like, N-terminal domain"/>
    <property type="match status" value="1"/>
</dbReference>
<evidence type="ECO:0000313" key="6">
    <source>
        <dbReference type="EMBL" id="EAS02684.3"/>
    </source>
</evidence>
<evidence type="ECO:0000256" key="1">
    <source>
        <dbReference type="ARBA" id="ARBA00004123"/>
    </source>
</evidence>
<dbReference type="RefSeq" id="XP_001022929.3">
    <property type="nucleotide sequence ID" value="XM_001022929.4"/>
</dbReference>
<dbReference type="HOGENOM" id="CLU_073901_1_0_1"/>
<dbReference type="InterPro" id="IPR012340">
    <property type="entry name" value="NA-bd_OB-fold"/>
</dbReference>
<dbReference type="EMBL" id="GG662527">
    <property type="protein sequence ID" value="EAS02684.3"/>
    <property type="molecule type" value="Genomic_DNA"/>
</dbReference>
<evidence type="ECO:0000256" key="3">
    <source>
        <dbReference type="ARBA" id="ARBA00022478"/>
    </source>
</evidence>
<comment type="similarity">
    <text evidence="2">Belongs to the eukaryotic RPB7/RPC8 RNA polymerase subunit family.</text>
</comment>
<dbReference type="GO" id="GO:0005666">
    <property type="term" value="C:RNA polymerase III complex"/>
    <property type="evidence" value="ECO:0007669"/>
    <property type="project" value="TreeGrafter"/>
</dbReference>
<keyword evidence="4" id="KW-0804">Transcription</keyword>
<dbReference type="OrthoDB" id="10256606at2759"/>
<proteinExistence type="inferred from homology"/>
<dbReference type="STRING" id="312017.I7LWR0"/>
<dbReference type="PANTHER" id="PTHR12709:SF1">
    <property type="entry name" value="DNA-DIRECTED RNA POLYMERASE III SUBUNIT RPC8"/>
    <property type="match status" value="1"/>
</dbReference>
<dbReference type="FunCoup" id="I7LWR0">
    <property type="interactions" value="424"/>
</dbReference>
<protein>
    <submittedName>
        <fullName evidence="6">RNA polymerase Rpb7, amine-terminal domain protein</fullName>
    </submittedName>
</protein>
<keyword evidence="3" id="KW-0240">DNA-directed RNA polymerase</keyword>
<dbReference type="InterPro" id="IPR036898">
    <property type="entry name" value="RNA_pol_Rpb7-like_N_sf"/>
</dbReference>
<organism evidence="6 7">
    <name type="scientific">Tetrahymena thermophila (strain SB210)</name>
    <dbReference type="NCBI Taxonomy" id="312017"/>
    <lineage>
        <taxon>Eukaryota</taxon>
        <taxon>Sar</taxon>
        <taxon>Alveolata</taxon>
        <taxon>Ciliophora</taxon>
        <taxon>Intramacronucleata</taxon>
        <taxon>Oligohymenophorea</taxon>
        <taxon>Hymenostomatida</taxon>
        <taxon>Tetrahymenina</taxon>
        <taxon>Tetrahymenidae</taxon>
        <taxon>Tetrahymena</taxon>
    </lineage>
</organism>
<dbReference type="InParanoid" id="I7LWR0"/>
<dbReference type="SUPFAM" id="SSF88798">
    <property type="entry name" value="N-terminal, heterodimerisation domain of RBP7 (RpoE)"/>
    <property type="match status" value="1"/>
</dbReference>
<sequence>MFILCTKREKIRLKPDSLGKDYQKNITKLLYETYLFKAINENEVIVAIKDVTLYDGFVEQVTGEVVFEIQMTYLVQQIVQNEVYEGTIVSQNAKGITVKFGQLQAFIGKHLLQPNSTFFKDKNEWIWQNDEEDSSSVLFYEADAQVKFKIFAINFLAKIDEVNPEGQKQIIGAMNEDGLGLIQWWDF</sequence>
<gene>
    <name evidence="6" type="ORF">TTHERM_00579280</name>
</gene>
<reference evidence="7" key="1">
    <citation type="journal article" date="2006" name="PLoS Biol.">
        <title>Macronuclear genome sequence of the ciliate Tetrahymena thermophila, a model eukaryote.</title>
        <authorList>
            <person name="Eisen J.A."/>
            <person name="Coyne R.S."/>
            <person name="Wu M."/>
            <person name="Wu D."/>
            <person name="Thiagarajan M."/>
            <person name="Wortman J.R."/>
            <person name="Badger J.H."/>
            <person name="Ren Q."/>
            <person name="Amedeo P."/>
            <person name="Jones K.M."/>
            <person name="Tallon L.J."/>
            <person name="Delcher A.L."/>
            <person name="Salzberg S.L."/>
            <person name="Silva J.C."/>
            <person name="Haas B.J."/>
            <person name="Majoros W.H."/>
            <person name="Farzad M."/>
            <person name="Carlton J.M."/>
            <person name="Smith R.K. Jr."/>
            <person name="Garg J."/>
            <person name="Pearlman R.E."/>
            <person name="Karrer K.M."/>
            <person name="Sun L."/>
            <person name="Manning G."/>
            <person name="Elde N.C."/>
            <person name="Turkewitz A.P."/>
            <person name="Asai D.J."/>
            <person name="Wilkes D.E."/>
            <person name="Wang Y."/>
            <person name="Cai H."/>
            <person name="Collins K."/>
            <person name="Stewart B.A."/>
            <person name="Lee S.R."/>
            <person name="Wilamowska K."/>
            <person name="Weinberg Z."/>
            <person name="Ruzzo W.L."/>
            <person name="Wloga D."/>
            <person name="Gaertig J."/>
            <person name="Frankel J."/>
            <person name="Tsao C.-C."/>
            <person name="Gorovsky M.A."/>
            <person name="Keeling P.J."/>
            <person name="Waller R.F."/>
            <person name="Patron N.J."/>
            <person name="Cherry J.M."/>
            <person name="Stover N.A."/>
            <person name="Krieger C.J."/>
            <person name="del Toro C."/>
            <person name="Ryder H.F."/>
            <person name="Williamson S.C."/>
            <person name="Barbeau R.A."/>
            <person name="Hamilton E.P."/>
            <person name="Orias E."/>
        </authorList>
    </citation>
    <scope>NUCLEOTIDE SEQUENCE [LARGE SCALE GENOMIC DNA]</scope>
    <source>
        <strain evidence="7">SB210</strain>
    </source>
</reference>
<dbReference type="GeneID" id="7826636"/>
<dbReference type="InterPro" id="IPR013238">
    <property type="entry name" value="RNA_pol_III_Rbc25"/>
</dbReference>
<comment type="subcellular location">
    <subcellularLocation>
        <location evidence="1">Nucleus</location>
    </subcellularLocation>
</comment>
<dbReference type="Gene3D" id="2.40.50.140">
    <property type="entry name" value="Nucleic acid-binding proteins"/>
    <property type="match status" value="1"/>
</dbReference>
<evidence type="ECO:0000259" key="5">
    <source>
        <dbReference type="Pfam" id="PF08292"/>
    </source>
</evidence>
<dbReference type="GO" id="GO:0006384">
    <property type="term" value="P:transcription initiation at RNA polymerase III promoter"/>
    <property type="evidence" value="ECO:0007669"/>
    <property type="project" value="TreeGrafter"/>
</dbReference>
<dbReference type="eggNOG" id="KOG3297">
    <property type="taxonomic scope" value="Eukaryota"/>
</dbReference>